<protein>
    <submittedName>
        <fullName evidence="1">Uncharacterized protein</fullName>
    </submittedName>
</protein>
<evidence type="ECO:0000313" key="1">
    <source>
        <dbReference type="EMBL" id="EQK94297.1"/>
    </source>
</evidence>
<organism evidence="1 2">
    <name type="scientific">Helicobacter pylori UM037</name>
    <dbReference type="NCBI Taxonomy" id="1321939"/>
    <lineage>
        <taxon>Bacteria</taxon>
        <taxon>Pseudomonadati</taxon>
        <taxon>Campylobacterota</taxon>
        <taxon>Epsilonproteobacteria</taxon>
        <taxon>Campylobacterales</taxon>
        <taxon>Helicobacteraceae</taxon>
        <taxon>Helicobacter</taxon>
    </lineage>
</organism>
<dbReference type="EMBL" id="AUSI01000042">
    <property type="protein sequence ID" value="EQK94297.1"/>
    <property type="molecule type" value="Genomic_DNA"/>
</dbReference>
<evidence type="ECO:0000313" key="2">
    <source>
        <dbReference type="Proteomes" id="UP000015893"/>
    </source>
</evidence>
<sequence>MNNAPTEKQSATIKLIPNAKTKTLIPKISKIFIISII</sequence>
<dbReference type="AlphaFoldDB" id="A0AB33Z628"/>
<dbReference type="Proteomes" id="UP000015893">
    <property type="component" value="Unassembled WGS sequence"/>
</dbReference>
<proteinExistence type="predicted"/>
<reference evidence="1 2" key="1">
    <citation type="journal article" date="2013" name="Genome Announc.">
        <title>Multiple genome sequences of Helicobacter pylori strains of diverse disease and antibiotic resistance backgrounds from Malaysia.</title>
        <authorList>
            <person name="Rehvathy V."/>
            <person name="Tan M.H."/>
            <person name="Gunaletchumy S.P."/>
            <person name="Teh X."/>
            <person name="Wang S."/>
            <person name="Baybayan P."/>
            <person name="Singh S."/>
            <person name="Ashby M."/>
            <person name="Kaakoush N.O."/>
            <person name="Mitchell H.M."/>
            <person name="Croft L.J."/>
            <person name="Goh K.L."/>
            <person name="Loke M.F."/>
            <person name="Vadivelu J."/>
        </authorList>
    </citation>
    <scope>NUCLEOTIDE SEQUENCE [LARGE SCALE GENOMIC DNA]</scope>
    <source>
        <strain evidence="1 2">UM037</strain>
    </source>
</reference>
<name>A0AB33Z628_HELPX</name>
<gene>
    <name evidence="1" type="ORF">N198_08485</name>
</gene>
<accession>A0AB33Z628</accession>
<comment type="caution">
    <text evidence="1">The sequence shown here is derived from an EMBL/GenBank/DDBJ whole genome shotgun (WGS) entry which is preliminary data.</text>
</comment>